<dbReference type="EMBL" id="JPGK01000013">
    <property type="protein sequence ID" value="KGA92644.1"/>
    <property type="molecule type" value="Genomic_DNA"/>
</dbReference>
<dbReference type="CDD" id="cd16393">
    <property type="entry name" value="SPO0J_N"/>
    <property type="match status" value="1"/>
</dbReference>
<dbReference type="GO" id="GO:0005694">
    <property type="term" value="C:chromosome"/>
    <property type="evidence" value="ECO:0007669"/>
    <property type="project" value="TreeGrafter"/>
</dbReference>
<dbReference type="GO" id="GO:0045881">
    <property type="term" value="P:positive regulation of sporulation resulting in formation of a cellular spore"/>
    <property type="evidence" value="ECO:0007669"/>
    <property type="project" value="TreeGrafter"/>
</dbReference>
<dbReference type="InterPro" id="IPR001387">
    <property type="entry name" value="Cro/C1-type_HTH"/>
</dbReference>
<dbReference type="InterPro" id="IPR041468">
    <property type="entry name" value="HTH_ParB/Spo0J"/>
</dbReference>
<dbReference type="InterPro" id="IPR050336">
    <property type="entry name" value="Chromosome_partition/occlusion"/>
</dbReference>
<dbReference type="InterPro" id="IPR003115">
    <property type="entry name" value="ParB_N"/>
</dbReference>
<dbReference type="NCBIfam" id="TIGR00180">
    <property type="entry name" value="parB_part"/>
    <property type="match status" value="1"/>
</dbReference>
<gene>
    <name evidence="5" type="ORF">LptCag_2685</name>
</gene>
<feature type="domain" description="ParB-like N-terminal" evidence="4">
    <location>
        <begin position="26"/>
        <end position="120"/>
    </location>
</feature>
<evidence type="ECO:0000259" key="4">
    <source>
        <dbReference type="SMART" id="SM00470"/>
    </source>
</evidence>
<dbReference type="SUPFAM" id="SSF109709">
    <property type="entry name" value="KorB DNA-binding domain-like"/>
    <property type="match status" value="1"/>
</dbReference>
<protein>
    <submittedName>
        <fullName evidence="5">Chromosome (Plasmid) partitioning protein ParB / Stage 0 sporulation protein J</fullName>
    </submittedName>
</protein>
<sequence length="284" mass="32386">MAKHGLGRGLDSLFESDGPEKKDEVYLIPCASITVNPYQPRKIFREEEIKEMAQSLLNHGLLQPIVVSRKKGDRESGEYILISGERRLRAAKMLEWEAIPAIERSVTDKDLLELALIENLQRTDLNPVEIAEGFNRLIEEFHWTQEKLAQNLGMKRSTVANFLRILTLSSETIQKIENGVISLGHAKVLLGVKDPKELSSLAEEIVQKKMSVRDLEQRISTKKEKNGYPVWAEKGKEKLTHYFSRPVSIARTGKKIRFAFILENEEDLMRLIHQLSESDNPGKS</sequence>
<dbReference type="PANTHER" id="PTHR33375:SF1">
    <property type="entry name" value="CHROMOSOME-PARTITIONING PROTEIN PARB-RELATED"/>
    <property type="match status" value="1"/>
</dbReference>
<dbReference type="Pfam" id="PF17762">
    <property type="entry name" value="HTH_ParB"/>
    <property type="match status" value="1"/>
</dbReference>
<dbReference type="Proteomes" id="UP000029452">
    <property type="component" value="Unassembled WGS sequence"/>
</dbReference>
<comment type="caution">
    <text evidence="5">The sequence shown here is derived from an EMBL/GenBank/DDBJ whole genome shotgun (WGS) entry which is preliminary data.</text>
</comment>
<dbReference type="SUPFAM" id="SSF110849">
    <property type="entry name" value="ParB/Sulfiredoxin"/>
    <property type="match status" value="1"/>
</dbReference>
<comment type="similarity">
    <text evidence="1">Belongs to the ParB family.</text>
</comment>
<dbReference type="GO" id="GO:0003677">
    <property type="term" value="F:DNA binding"/>
    <property type="evidence" value="ECO:0007669"/>
    <property type="project" value="UniProtKB-KW"/>
</dbReference>
<proteinExistence type="inferred from homology"/>
<reference evidence="5 6" key="1">
    <citation type="submission" date="2014-06" db="EMBL/GenBank/DDBJ databases">
        <title>Draft genome sequence of iron oxidizing acidophile Leptospirillum ferriphilum DSM14647.</title>
        <authorList>
            <person name="Cardenas J.P."/>
            <person name="Lazcano M."/>
            <person name="Ossandon F.J."/>
            <person name="Corbett M."/>
            <person name="Holmes D.S."/>
            <person name="Watkin E."/>
        </authorList>
    </citation>
    <scope>NUCLEOTIDE SEQUENCE [LARGE SCALE GENOMIC DNA]</scope>
    <source>
        <strain evidence="5 6">DSM 14647</strain>
    </source>
</reference>
<dbReference type="GO" id="GO:0007059">
    <property type="term" value="P:chromosome segregation"/>
    <property type="evidence" value="ECO:0007669"/>
    <property type="project" value="UniProtKB-KW"/>
</dbReference>
<evidence type="ECO:0000313" key="5">
    <source>
        <dbReference type="EMBL" id="KGA92644.1"/>
    </source>
</evidence>
<dbReference type="CDD" id="cd00093">
    <property type="entry name" value="HTH_XRE"/>
    <property type="match status" value="1"/>
</dbReference>
<organism evidence="5 6">
    <name type="scientific">Leptospirillum ferriphilum</name>
    <dbReference type="NCBI Taxonomy" id="178606"/>
    <lineage>
        <taxon>Bacteria</taxon>
        <taxon>Pseudomonadati</taxon>
        <taxon>Nitrospirota</taxon>
        <taxon>Nitrospiria</taxon>
        <taxon>Nitrospirales</taxon>
        <taxon>Nitrospiraceae</taxon>
        <taxon>Leptospirillum</taxon>
    </lineage>
</organism>
<keyword evidence="3" id="KW-0238">DNA-binding</keyword>
<accession>A0A094X269</accession>
<dbReference type="FunFam" id="3.90.1530.30:FF:000001">
    <property type="entry name" value="Chromosome partitioning protein ParB"/>
    <property type="match status" value="1"/>
</dbReference>
<evidence type="ECO:0000256" key="3">
    <source>
        <dbReference type="ARBA" id="ARBA00023125"/>
    </source>
</evidence>
<keyword evidence="2" id="KW-0159">Chromosome partition</keyword>
<dbReference type="FunFam" id="1.10.10.2830:FF:000001">
    <property type="entry name" value="Chromosome partitioning protein ParB"/>
    <property type="match status" value="1"/>
</dbReference>
<dbReference type="PANTHER" id="PTHR33375">
    <property type="entry name" value="CHROMOSOME-PARTITIONING PROTEIN PARB-RELATED"/>
    <property type="match status" value="1"/>
</dbReference>
<dbReference type="Gene3D" id="1.10.10.2830">
    <property type="match status" value="1"/>
</dbReference>
<evidence type="ECO:0000313" key="6">
    <source>
        <dbReference type="Proteomes" id="UP000029452"/>
    </source>
</evidence>
<dbReference type="InterPro" id="IPR036086">
    <property type="entry name" value="ParB/Sulfiredoxin_sf"/>
</dbReference>
<dbReference type="RefSeq" id="WP_036083873.1">
    <property type="nucleotide sequence ID" value="NZ_JPGK01000013.1"/>
</dbReference>
<dbReference type="PATRIC" id="fig|178606.4.peg.2547"/>
<dbReference type="SMART" id="SM00470">
    <property type="entry name" value="ParB"/>
    <property type="match status" value="1"/>
</dbReference>
<dbReference type="AlphaFoldDB" id="A0A094X269"/>
<dbReference type="InterPro" id="IPR004437">
    <property type="entry name" value="ParB/RepB/Spo0J"/>
</dbReference>
<dbReference type="Gene3D" id="3.90.1530.30">
    <property type="match status" value="1"/>
</dbReference>
<name>A0A094X269_9BACT</name>
<evidence type="ECO:0000256" key="1">
    <source>
        <dbReference type="ARBA" id="ARBA00006295"/>
    </source>
</evidence>
<dbReference type="Pfam" id="PF02195">
    <property type="entry name" value="ParB_N"/>
    <property type="match status" value="1"/>
</dbReference>
<evidence type="ECO:0000256" key="2">
    <source>
        <dbReference type="ARBA" id="ARBA00022829"/>
    </source>
</evidence>